<evidence type="ECO:0000259" key="9">
    <source>
        <dbReference type="PROSITE" id="PS00125"/>
    </source>
</evidence>
<dbReference type="Gene3D" id="3.60.21.10">
    <property type="match status" value="1"/>
</dbReference>
<name>A0ABR2KIF7_9EUKA</name>
<dbReference type="PROSITE" id="PS00125">
    <property type="entry name" value="SER_THR_PHOSPHATASE"/>
    <property type="match status" value="1"/>
</dbReference>
<reference evidence="10 11" key="1">
    <citation type="submission" date="2024-04" db="EMBL/GenBank/DDBJ databases">
        <title>Tritrichomonas musculus Genome.</title>
        <authorList>
            <person name="Alves-Ferreira E."/>
            <person name="Grigg M."/>
            <person name="Lorenzi H."/>
            <person name="Galac M."/>
        </authorList>
    </citation>
    <scope>NUCLEOTIDE SEQUENCE [LARGE SCALE GENOMIC DNA]</scope>
    <source>
        <strain evidence="10 11">EAF2021</strain>
    </source>
</reference>
<comment type="caution">
    <text evidence="10">The sequence shown here is derived from an EMBL/GenBank/DDBJ whole genome shotgun (WGS) entry which is preliminary data.</text>
</comment>
<evidence type="ECO:0000256" key="4">
    <source>
        <dbReference type="ARBA" id="ARBA00022912"/>
    </source>
</evidence>
<dbReference type="PANTHER" id="PTHR11668:SF300">
    <property type="entry name" value="SERINE_THREONINE-PROTEIN PHOSPHATASE"/>
    <property type="match status" value="1"/>
</dbReference>
<keyword evidence="5" id="KW-0464">Manganese</keyword>
<evidence type="ECO:0000256" key="7">
    <source>
        <dbReference type="ARBA" id="ARBA00048336"/>
    </source>
</evidence>
<dbReference type="InterPro" id="IPR004843">
    <property type="entry name" value="Calcineurin-like_PHP"/>
</dbReference>
<dbReference type="PANTHER" id="PTHR11668">
    <property type="entry name" value="SERINE/THREONINE PROTEIN PHOSPHATASE"/>
    <property type="match status" value="1"/>
</dbReference>
<dbReference type="EC" id="3.1.3.16" evidence="8"/>
<evidence type="ECO:0000256" key="3">
    <source>
        <dbReference type="ARBA" id="ARBA00022801"/>
    </source>
</evidence>
<dbReference type="EMBL" id="JAPFFF010000004">
    <property type="protein sequence ID" value="KAK8890924.1"/>
    <property type="molecule type" value="Genomic_DNA"/>
</dbReference>
<keyword evidence="4" id="KW-0904">Protein phosphatase</keyword>
<dbReference type="InterPro" id="IPR006186">
    <property type="entry name" value="Ser/Thr-sp_prot-phosphatase"/>
</dbReference>
<comment type="catalytic activity">
    <reaction evidence="6">
        <text>O-phospho-L-seryl-[protein] + H2O = L-seryl-[protein] + phosphate</text>
        <dbReference type="Rhea" id="RHEA:20629"/>
        <dbReference type="Rhea" id="RHEA-COMP:9863"/>
        <dbReference type="Rhea" id="RHEA-COMP:11604"/>
        <dbReference type="ChEBI" id="CHEBI:15377"/>
        <dbReference type="ChEBI" id="CHEBI:29999"/>
        <dbReference type="ChEBI" id="CHEBI:43474"/>
        <dbReference type="ChEBI" id="CHEBI:83421"/>
        <dbReference type="EC" id="3.1.3.16"/>
    </reaction>
</comment>
<comment type="catalytic activity">
    <reaction evidence="7 8">
        <text>O-phospho-L-threonyl-[protein] + H2O = L-threonyl-[protein] + phosphate</text>
        <dbReference type="Rhea" id="RHEA:47004"/>
        <dbReference type="Rhea" id="RHEA-COMP:11060"/>
        <dbReference type="Rhea" id="RHEA-COMP:11605"/>
        <dbReference type="ChEBI" id="CHEBI:15377"/>
        <dbReference type="ChEBI" id="CHEBI:30013"/>
        <dbReference type="ChEBI" id="CHEBI:43474"/>
        <dbReference type="ChEBI" id="CHEBI:61977"/>
        <dbReference type="EC" id="3.1.3.16"/>
    </reaction>
</comment>
<dbReference type="PRINTS" id="PR00114">
    <property type="entry name" value="STPHPHTASE"/>
</dbReference>
<proteinExistence type="inferred from homology"/>
<comment type="cofactor">
    <cofactor evidence="1">
        <name>Mn(2+)</name>
        <dbReference type="ChEBI" id="CHEBI:29035"/>
    </cofactor>
</comment>
<dbReference type="Pfam" id="PF00149">
    <property type="entry name" value="Metallophos"/>
    <property type="match status" value="1"/>
</dbReference>
<evidence type="ECO:0000256" key="8">
    <source>
        <dbReference type="RuleBase" id="RU004273"/>
    </source>
</evidence>
<evidence type="ECO:0000256" key="5">
    <source>
        <dbReference type="ARBA" id="ARBA00023211"/>
    </source>
</evidence>
<evidence type="ECO:0000256" key="1">
    <source>
        <dbReference type="ARBA" id="ARBA00001936"/>
    </source>
</evidence>
<gene>
    <name evidence="10" type="ORF">M9Y10_028124</name>
</gene>
<keyword evidence="11" id="KW-1185">Reference proteome</keyword>
<evidence type="ECO:0000256" key="6">
    <source>
        <dbReference type="ARBA" id="ARBA00047761"/>
    </source>
</evidence>
<keyword evidence="3 8" id="KW-0378">Hydrolase</keyword>
<sequence length="353" mass="40790">MLANIILKKLMHKTKISKTDITWICQSVKRILLDQPTLLKLKPPIIICGDTHGQFRDTCRIFDICGSPSSNSYLFLGDYVDRGLNGVENLCYLLLFKILYPNTFYLLRGNHESSVITKQFGFYDECIEKYDKDVWKCFCGVFNCLPIAAVIGNKIFCVHGGISPQLRDIENDLNSIKRPIEIHSSDLLSDLLWSDPNNEVDEWEENDRGTGVFFGLNHFLDFINKNGFEYVFRAHQAVKNGYDFPFTEDIGLITIFSAPNYCNFGNDGGVMYVDEDFNCSFTIIDPELTDPNIQFNDYFNEALDEYKKKSQYEEDEIKMRKDRNSKKKRMQNDPNYIKLMNFSNAIKASLNSK</sequence>
<organism evidence="10 11">
    <name type="scientific">Tritrichomonas musculus</name>
    <dbReference type="NCBI Taxonomy" id="1915356"/>
    <lineage>
        <taxon>Eukaryota</taxon>
        <taxon>Metamonada</taxon>
        <taxon>Parabasalia</taxon>
        <taxon>Tritrichomonadida</taxon>
        <taxon>Tritrichomonadidae</taxon>
        <taxon>Tritrichomonas</taxon>
    </lineage>
</organism>
<accession>A0ABR2KIF7</accession>
<dbReference type="SMART" id="SM00156">
    <property type="entry name" value="PP2Ac"/>
    <property type="match status" value="1"/>
</dbReference>
<evidence type="ECO:0000313" key="10">
    <source>
        <dbReference type="EMBL" id="KAK8890924.1"/>
    </source>
</evidence>
<evidence type="ECO:0000256" key="2">
    <source>
        <dbReference type="ARBA" id="ARBA00022723"/>
    </source>
</evidence>
<dbReference type="Proteomes" id="UP001470230">
    <property type="component" value="Unassembled WGS sequence"/>
</dbReference>
<dbReference type="InterPro" id="IPR029052">
    <property type="entry name" value="Metallo-depent_PP-like"/>
</dbReference>
<comment type="similarity">
    <text evidence="8">Belongs to the PPP phosphatase family.</text>
</comment>
<dbReference type="InterPro" id="IPR050341">
    <property type="entry name" value="PP1_catalytic_subunit"/>
</dbReference>
<feature type="domain" description="Serine/threonine specific protein phosphatases" evidence="9">
    <location>
        <begin position="107"/>
        <end position="112"/>
    </location>
</feature>
<dbReference type="Pfam" id="PF16891">
    <property type="entry name" value="STPPase_N"/>
    <property type="match status" value="1"/>
</dbReference>
<protein>
    <recommendedName>
        <fullName evidence="8">Serine/threonine-protein phosphatase</fullName>
        <ecNumber evidence="8">3.1.3.16</ecNumber>
    </recommendedName>
</protein>
<keyword evidence="2" id="KW-0479">Metal-binding</keyword>
<dbReference type="InterPro" id="IPR031675">
    <property type="entry name" value="STPPase_N"/>
</dbReference>
<evidence type="ECO:0000313" key="11">
    <source>
        <dbReference type="Proteomes" id="UP001470230"/>
    </source>
</evidence>
<dbReference type="SUPFAM" id="SSF56300">
    <property type="entry name" value="Metallo-dependent phosphatases"/>
    <property type="match status" value="1"/>
</dbReference>